<proteinExistence type="predicted"/>
<dbReference type="EMBL" id="GBRH01237265">
    <property type="protein sequence ID" value="JAD60630.1"/>
    <property type="molecule type" value="Transcribed_RNA"/>
</dbReference>
<organism evidence="1">
    <name type="scientific">Arundo donax</name>
    <name type="common">Giant reed</name>
    <name type="synonym">Donax arundinaceus</name>
    <dbReference type="NCBI Taxonomy" id="35708"/>
    <lineage>
        <taxon>Eukaryota</taxon>
        <taxon>Viridiplantae</taxon>
        <taxon>Streptophyta</taxon>
        <taxon>Embryophyta</taxon>
        <taxon>Tracheophyta</taxon>
        <taxon>Spermatophyta</taxon>
        <taxon>Magnoliopsida</taxon>
        <taxon>Liliopsida</taxon>
        <taxon>Poales</taxon>
        <taxon>Poaceae</taxon>
        <taxon>PACMAD clade</taxon>
        <taxon>Arundinoideae</taxon>
        <taxon>Arundineae</taxon>
        <taxon>Arundo</taxon>
    </lineage>
</organism>
<dbReference type="AlphaFoldDB" id="A0A0A9BHG4"/>
<reference evidence="1" key="1">
    <citation type="submission" date="2014-09" db="EMBL/GenBank/DDBJ databases">
        <authorList>
            <person name="Magalhaes I.L.F."/>
            <person name="Oliveira U."/>
            <person name="Santos F.R."/>
            <person name="Vidigal T.H.D.A."/>
            <person name="Brescovit A.D."/>
            <person name="Santos A.J."/>
        </authorList>
    </citation>
    <scope>NUCLEOTIDE SEQUENCE</scope>
    <source>
        <tissue evidence="1">Shoot tissue taken approximately 20 cm above the soil surface</tissue>
    </source>
</reference>
<sequence length="87" mass="10171">MAGGRTRNVCLDQYKFCQMWSSINNVLAASFYMIWAPHYYPCYMRSRLSNWLQFSNVPAMPGKYFKLQLTITSDRSPNLSNWCKPAC</sequence>
<protein>
    <submittedName>
        <fullName evidence="1">Uncharacterized protein</fullName>
    </submittedName>
</protein>
<accession>A0A0A9BHG4</accession>
<evidence type="ECO:0000313" key="1">
    <source>
        <dbReference type="EMBL" id="JAD60630.1"/>
    </source>
</evidence>
<reference evidence="1" key="2">
    <citation type="journal article" date="2015" name="Data Brief">
        <title>Shoot transcriptome of the giant reed, Arundo donax.</title>
        <authorList>
            <person name="Barrero R.A."/>
            <person name="Guerrero F.D."/>
            <person name="Moolhuijzen P."/>
            <person name="Goolsby J.A."/>
            <person name="Tidwell J."/>
            <person name="Bellgard S.E."/>
            <person name="Bellgard M.I."/>
        </authorList>
    </citation>
    <scope>NUCLEOTIDE SEQUENCE</scope>
    <source>
        <tissue evidence="1">Shoot tissue taken approximately 20 cm above the soil surface</tissue>
    </source>
</reference>
<name>A0A0A9BHG4_ARUDO</name>